<evidence type="ECO:0000256" key="8">
    <source>
        <dbReference type="SAM" id="MobiDB-lite"/>
    </source>
</evidence>
<feature type="transmembrane region" description="Helical" evidence="9">
    <location>
        <begin position="82"/>
        <end position="103"/>
    </location>
</feature>
<dbReference type="SUPFAM" id="SSF103473">
    <property type="entry name" value="MFS general substrate transporter"/>
    <property type="match status" value="1"/>
</dbReference>
<accession>A0AAV4YFR4</accession>
<dbReference type="GO" id="GO:0005886">
    <property type="term" value="C:plasma membrane"/>
    <property type="evidence" value="ECO:0007669"/>
    <property type="project" value="UniProtKB-SubCell"/>
</dbReference>
<dbReference type="PRINTS" id="PR00171">
    <property type="entry name" value="SUGRTRNSPORT"/>
</dbReference>
<dbReference type="AlphaFoldDB" id="A0AAV4YFR4"/>
<dbReference type="EMBL" id="BPLR01019204">
    <property type="protein sequence ID" value="GIZ05095.1"/>
    <property type="molecule type" value="Genomic_DNA"/>
</dbReference>
<evidence type="ECO:0000259" key="10">
    <source>
        <dbReference type="PROSITE" id="PS50850"/>
    </source>
</evidence>
<comment type="similarity">
    <text evidence="7">Belongs to the major facilitator superfamily. Sugar transporter (TC 2.A.1.1) family. Trehalose transporter subfamily.</text>
</comment>
<reference evidence="11 12" key="1">
    <citation type="submission" date="2021-06" db="EMBL/GenBank/DDBJ databases">
        <title>Caerostris extrusa draft genome.</title>
        <authorList>
            <person name="Kono N."/>
            <person name="Arakawa K."/>
        </authorList>
    </citation>
    <scope>NUCLEOTIDE SEQUENCE [LARGE SCALE GENOMIC DNA]</scope>
</reference>
<evidence type="ECO:0000256" key="4">
    <source>
        <dbReference type="ARBA" id="ARBA00022989"/>
    </source>
</evidence>
<dbReference type="FunFam" id="1.20.1250.20:FF:000055">
    <property type="entry name" value="Facilitated trehalose transporter Tret1-2 homolog"/>
    <property type="match status" value="1"/>
</dbReference>
<dbReference type="InterPro" id="IPR050549">
    <property type="entry name" value="MFS_Trehalose_Transporter"/>
</dbReference>
<protein>
    <submittedName>
        <fullName evidence="11">Facilitated trehalose transporter Tret1</fullName>
    </submittedName>
</protein>
<feature type="transmembrane region" description="Helical" evidence="9">
    <location>
        <begin position="235"/>
        <end position="254"/>
    </location>
</feature>
<gene>
    <name evidence="11" type="primary">Tret1</name>
    <name evidence="11" type="ORF">CEXT_516901</name>
</gene>
<feature type="region of interest" description="Disordered" evidence="8">
    <location>
        <begin position="615"/>
        <end position="638"/>
    </location>
</feature>
<evidence type="ECO:0000256" key="6">
    <source>
        <dbReference type="ARBA" id="ARBA00023180"/>
    </source>
</evidence>
<keyword evidence="2" id="KW-1003">Cell membrane</keyword>
<keyword evidence="5 9" id="KW-0472">Membrane</keyword>
<feature type="transmembrane region" description="Helical" evidence="9">
    <location>
        <begin position="177"/>
        <end position="198"/>
    </location>
</feature>
<name>A0AAV4YFR4_CAEEX</name>
<feature type="transmembrane region" description="Helical" evidence="9">
    <location>
        <begin position="418"/>
        <end position="441"/>
    </location>
</feature>
<feature type="transmembrane region" description="Helical" evidence="9">
    <location>
        <begin position="319"/>
        <end position="342"/>
    </location>
</feature>
<comment type="caution">
    <text evidence="11">The sequence shown here is derived from an EMBL/GenBank/DDBJ whole genome shotgun (WGS) entry which is preliminary data.</text>
</comment>
<dbReference type="InterPro" id="IPR003663">
    <property type="entry name" value="Sugar/inositol_transpt"/>
</dbReference>
<feature type="domain" description="Major facilitator superfamily (MFS) profile" evidence="10">
    <location>
        <begin position="80"/>
        <end position="509"/>
    </location>
</feature>
<evidence type="ECO:0000256" key="7">
    <source>
        <dbReference type="ARBA" id="ARBA00024348"/>
    </source>
</evidence>
<dbReference type="Proteomes" id="UP001054945">
    <property type="component" value="Unassembled WGS sequence"/>
</dbReference>
<dbReference type="PANTHER" id="PTHR48021:SF1">
    <property type="entry name" value="GH07001P-RELATED"/>
    <property type="match status" value="1"/>
</dbReference>
<organism evidence="11 12">
    <name type="scientific">Caerostris extrusa</name>
    <name type="common">Bark spider</name>
    <name type="synonym">Caerostris bankana</name>
    <dbReference type="NCBI Taxonomy" id="172846"/>
    <lineage>
        <taxon>Eukaryota</taxon>
        <taxon>Metazoa</taxon>
        <taxon>Ecdysozoa</taxon>
        <taxon>Arthropoda</taxon>
        <taxon>Chelicerata</taxon>
        <taxon>Arachnida</taxon>
        <taxon>Araneae</taxon>
        <taxon>Araneomorphae</taxon>
        <taxon>Entelegynae</taxon>
        <taxon>Araneoidea</taxon>
        <taxon>Araneidae</taxon>
        <taxon>Caerostris</taxon>
    </lineage>
</organism>
<keyword evidence="3 9" id="KW-0812">Transmembrane</keyword>
<evidence type="ECO:0000313" key="12">
    <source>
        <dbReference type="Proteomes" id="UP001054945"/>
    </source>
</evidence>
<evidence type="ECO:0000256" key="9">
    <source>
        <dbReference type="SAM" id="Phobius"/>
    </source>
</evidence>
<dbReference type="InterPro" id="IPR005828">
    <property type="entry name" value="MFS_sugar_transport-like"/>
</dbReference>
<evidence type="ECO:0000256" key="2">
    <source>
        <dbReference type="ARBA" id="ARBA00022475"/>
    </source>
</evidence>
<dbReference type="PANTHER" id="PTHR48021">
    <property type="match status" value="1"/>
</dbReference>
<keyword evidence="6" id="KW-0325">Glycoprotein</keyword>
<dbReference type="Pfam" id="PF00083">
    <property type="entry name" value="Sugar_tr"/>
    <property type="match status" value="1"/>
</dbReference>
<dbReference type="InterPro" id="IPR044775">
    <property type="entry name" value="MFS_ERD6/Tret1-like"/>
</dbReference>
<dbReference type="GO" id="GO:0051119">
    <property type="term" value="F:sugar transmembrane transporter activity"/>
    <property type="evidence" value="ECO:0007669"/>
    <property type="project" value="InterPro"/>
</dbReference>
<dbReference type="InterPro" id="IPR005829">
    <property type="entry name" value="Sugar_transporter_CS"/>
</dbReference>
<evidence type="ECO:0000256" key="1">
    <source>
        <dbReference type="ARBA" id="ARBA00004651"/>
    </source>
</evidence>
<feature type="transmembrane region" description="Helical" evidence="9">
    <location>
        <begin position="383"/>
        <end position="406"/>
    </location>
</feature>
<dbReference type="Gene3D" id="1.20.1250.20">
    <property type="entry name" value="MFS general substrate transporter like domains"/>
    <property type="match status" value="1"/>
</dbReference>
<feature type="transmembrane region" description="Helical" evidence="9">
    <location>
        <begin position="354"/>
        <end position="376"/>
    </location>
</feature>
<comment type="subcellular location">
    <subcellularLocation>
        <location evidence="1">Cell membrane</location>
        <topology evidence="1">Multi-pass membrane protein</topology>
    </subcellularLocation>
</comment>
<feature type="transmembrane region" description="Helical" evidence="9">
    <location>
        <begin position="152"/>
        <end position="171"/>
    </location>
</feature>
<evidence type="ECO:0000256" key="3">
    <source>
        <dbReference type="ARBA" id="ARBA00022692"/>
    </source>
</evidence>
<dbReference type="PROSITE" id="PS00217">
    <property type="entry name" value="SUGAR_TRANSPORT_2"/>
    <property type="match status" value="1"/>
</dbReference>
<sequence length="654" mass="71700">MYMPLRPVRRMEDVHRDVEKLRSSSAASSTSSVTEYVNEVFTASELELSKGVIVQVAANTQWVENPLSDEESGMKKRKNSMYLAALIVLTFAINMGITATYSATATVDMQKNKASIDPTDDEVTWIGSLMAIGALVGGTAGGYFTNVLGRKGALILDTVPFVLGWMSVAYANSTGLIYLGRVLTGFCCGIVSVATPMYLVEISTPDVRGLLGASFQLFVVVGVLLISFLGSQLTWRYSAVSGGVMSLLAAALMIPMPESPKWLMAQKRRGEAKNAIVFLQGISYDAEDECLKMEEEIQAQPKGSVTFSELKAPTVLKPFMLSILLMFFQQFSGVNAVLFYTANIFESAHSSLDSITATIYVNIVQVIATLISSLLMDRAGRKALLIFSGSCMALSLIVFGGFDLALSKDASITDKYGWLPMVCLMSYIAAFSLGFGPTPWLMVAEMTPVRFRGIVSGIATALNWTFVFIVTKSFKMEQDTMHGYGVYWMYASLCVSNGRHPLIRSSHSELVAGSAVEDYYANDTSHVKSVLGGIIQWQHFFTHHTKRKPLCVQPKSSENSPFGLVSVWHVLGGFNSRFSRDARFSSDAGVPAKKRRRHARARLARKRAHVRRFEPPGFLGVRGKKSSKSKDPVPGFLGVRGKKCRTIRSMSNLL</sequence>
<dbReference type="CDD" id="cd17358">
    <property type="entry name" value="MFS_GLUT6_8_Class3_like"/>
    <property type="match status" value="1"/>
</dbReference>
<evidence type="ECO:0000256" key="5">
    <source>
        <dbReference type="ARBA" id="ARBA00023136"/>
    </source>
</evidence>
<proteinExistence type="inferred from homology"/>
<feature type="transmembrane region" description="Helical" evidence="9">
    <location>
        <begin position="123"/>
        <end position="145"/>
    </location>
</feature>
<dbReference type="InterPro" id="IPR036259">
    <property type="entry name" value="MFS_trans_sf"/>
</dbReference>
<feature type="transmembrane region" description="Helical" evidence="9">
    <location>
        <begin position="210"/>
        <end position="229"/>
    </location>
</feature>
<dbReference type="PROSITE" id="PS00216">
    <property type="entry name" value="SUGAR_TRANSPORT_1"/>
    <property type="match status" value="1"/>
</dbReference>
<dbReference type="InterPro" id="IPR020846">
    <property type="entry name" value="MFS_dom"/>
</dbReference>
<feature type="transmembrane region" description="Helical" evidence="9">
    <location>
        <begin position="453"/>
        <end position="471"/>
    </location>
</feature>
<keyword evidence="4 9" id="KW-1133">Transmembrane helix</keyword>
<evidence type="ECO:0000313" key="11">
    <source>
        <dbReference type="EMBL" id="GIZ05095.1"/>
    </source>
</evidence>
<dbReference type="NCBIfam" id="TIGR00879">
    <property type="entry name" value="SP"/>
    <property type="match status" value="1"/>
</dbReference>
<dbReference type="PROSITE" id="PS50850">
    <property type="entry name" value="MFS"/>
    <property type="match status" value="1"/>
</dbReference>
<keyword evidence="12" id="KW-1185">Reference proteome</keyword>